<accession>A0A233SYA1</accession>
<evidence type="ECO:0000313" key="2">
    <source>
        <dbReference type="EMBL" id="OXZ00614.1"/>
    </source>
</evidence>
<gene>
    <name evidence="2" type="ORF">BEK98_00580</name>
</gene>
<evidence type="ECO:0000313" key="3">
    <source>
        <dbReference type="Proteomes" id="UP000215483"/>
    </source>
</evidence>
<reference evidence="2 3" key="1">
    <citation type="submission" date="2016-07" db="EMBL/GenBank/DDBJ databases">
        <title>Draft genome of Streptomyces diastatochromogenes.</title>
        <authorList>
            <person name="Podduturi R."/>
            <person name="Lukassen M.B."/>
            <person name="Clausen N."/>
            <person name="Nielsen J.L."/>
            <person name="Jorgensen N.O."/>
        </authorList>
    </citation>
    <scope>NUCLEOTIDE SEQUENCE [LARGE SCALE GENOMIC DNA]</scope>
    <source>
        <strain evidence="2 3">DSM 40608</strain>
    </source>
</reference>
<dbReference type="OrthoDB" id="3280727at2"/>
<proteinExistence type="predicted"/>
<dbReference type="AlphaFoldDB" id="A0A233SYA1"/>
<comment type="caution">
    <text evidence="2">The sequence shown here is derived from an EMBL/GenBank/DDBJ whole genome shotgun (WGS) entry which is preliminary data.</text>
</comment>
<evidence type="ECO:0000256" key="1">
    <source>
        <dbReference type="SAM" id="MobiDB-lite"/>
    </source>
</evidence>
<sequence length="64" mass="6968">MLHPEDSVGLREHPDERRSEGCCGPEGLFGINRICPCGAEVGTLLADCWTASELHLHPTRVRAA</sequence>
<protein>
    <submittedName>
        <fullName evidence="2">Uncharacterized protein</fullName>
    </submittedName>
</protein>
<keyword evidence="3" id="KW-1185">Reference proteome</keyword>
<feature type="region of interest" description="Disordered" evidence="1">
    <location>
        <begin position="1"/>
        <end position="20"/>
    </location>
</feature>
<organism evidence="2 3">
    <name type="scientific">Streptomyces diastatochromogenes</name>
    <dbReference type="NCBI Taxonomy" id="42236"/>
    <lineage>
        <taxon>Bacteria</taxon>
        <taxon>Bacillati</taxon>
        <taxon>Actinomycetota</taxon>
        <taxon>Actinomycetes</taxon>
        <taxon>Kitasatosporales</taxon>
        <taxon>Streptomycetaceae</taxon>
        <taxon>Streptomyces</taxon>
    </lineage>
</organism>
<name>A0A233SYA1_STRDA</name>
<dbReference type="Proteomes" id="UP000215483">
    <property type="component" value="Unassembled WGS sequence"/>
</dbReference>
<dbReference type="RefSeq" id="WP_094214343.1">
    <property type="nucleotide sequence ID" value="NZ_MCGQ01000001.1"/>
</dbReference>
<dbReference type="EMBL" id="MCGQ01000001">
    <property type="protein sequence ID" value="OXZ00614.1"/>
    <property type="molecule type" value="Genomic_DNA"/>
</dbReference>